<name>A0A0N0XI18_9NEIS</name>
<dbReference type="RefSeq" id="WP_053938491.1">
    <property type="nucleotide sequence ID" value="NZ_LAQT01000010.1"/>
</dbReference>
<protein>
    <submittedName>
        <fullName evidence="2">Pyridoxamine 5'-phosphate oxidase</fullName>
    </submittedName>
</protein>
<evidence type="ECO:0000259" key="1">
    <source>
        <dbReference type="Pfam" id="PF13883"/>
    </source>
</evidence>
<dbReference type="PATRIC" id="fig|857265.3.peg.2953"/>
<dbReference type="AlphaFoldDB" id="A0A0N0XI18"/>
<dbReference type="Pfam" id="PF13883">
    <property type="entry name" value="CREG_beta-barrel"/>
    <property type="match status" value="1"/>
</dbReference>
<reference evidence="2 3" key="1">
    <citation type="submission" date="2015-07" db="EMBL/GenBank/DDBJ databases">
        <title>Draft genome sequence of the Amantichitinum ursilacus IGB-41, a new chitin-degrading bacterium.</title>
        <authorList>
            <person name="Kirstahler P."/>
            <person name="Guenther M."/>
            <person name="Grumaz C."/>
            <person name="Rupp S."/>
            <person name="Zibek S."/>
            <person name="Sohn K."/>
        </authorList>
    </citation>
    <scope>NUCLEOTIDE SEQUENCE [LARGE SCALE GENOMIC DNA]</scope>
    <source>
        <strain evidence="2 3">IGB-41</strain>
    </source>
</reference>
<dbReference type="Proteomes" id="UP000037939">
    <property type="component" value="Unassembled WGS sequence"/>
</dbReference>
<accession>A0A0N0XI18</accession>
<dbReference type="STRING" id="857265.WG78_14345"/>
<gene>
    <name evidence="2" type="ORF">WG78_14345</name>
</gene>
<feature type="domain" description="CREG-like beta-barrel" evidence="1">
    <location>
        <begin position="13"/>
        <end position="143"/>
    </location>
</feature>
<dbReference type="SUPFAM" id="SSF50475">
    <property type="entry name" value="FMN-binding split barrel"/>
    <property type="match status" value="1"/>
</dbReference>
<evidence type="ECO:0000313" key="3">
    <source>
        <dbReference type="Proteomes" id="UP000037939"/>
    </source>
</evidence>
<keyword evidence="3" id="KW-1185">Reference proteome</keyword>
<dbReference type="GO" id="GO:0005737">
    <property type="term" value="C:cytoplasm"/>
    <property type="evidence" value="ECO:0007669"/>
    <property type="project" value="UniProtKB-ARBA"/>
</dbReference>
<comment type="caution">
    <text evidence="2">The sequence shown here is derived from an EMBL/GenBank/DDBJ whole genome shotgun (WGS) entry which is preliminary data.</text>
</comment>
<organism evidence="2 3">
    <name type="scientific">Amantichitinum ursilacus</name>
    <dbReference type="NCBI Taxonomy" id="857265"/>
    <lineage>
        <taxon>Bacteria</taxon>
        <taxon>Pseudomonadati</taxon>
        <taxon>Pseudomonadota</taxon>
        <taxon>Betaproteobacteria</taxon>
        <taxon>Neisseriales</taxon>
        <taxon>Chitinibacteraceae</taxon>
        <taxon>Amantichitinum</taxon>
    </lineage>
</organism>
<proteinExistence type="predicted"/>
<sequence length="217" mass="24012">MQNTPSSEWVTPALQLLRHARNGALATQSLAWPRTPYASWLMFSSDEAGQPWFCISGLAEHTRNLRTDAHASLLIVEDANTSAAPARVTLVGTAQPATPSPLLEARLLRYQPESAQYLQLGDFAWWQLQLTAVRYIAGFGRMGVGDQTQWQAAPQLALQDEVHLLHDLPALDGAEWVGLDFYGCDVRRQGQLHRYDFKERPHDLAALAAAARQAVTA</sequence>
<dbReference type="PANTHER" id="PTHR13343">
    <property type="entry name" value="CREG1 PROTEIN"/>
    <property type="match status" value="1"/>
</dbReference>
<dbReference type="InterPro" id="IPR055343">
    <property type="entry name" value="CREG_beta-barrel"/>
</dbReference>
<dbReference type="EMBL" id="LAQT01000010">
    <property type="protein sequence ID" value="KPC52247.1"/>
    <property type="molecule type" value="Genomic_DNA"/>
</dbReference>
<dbReference type="PANTHER" id="PTHR13343:SF17">
    <property type="entry name" value="CELLULAR REPRESSOR OF E1A-STIMULATED GENES, ISOFORM A"/>
    <property type="match status" value="1"/>
</dbReference>
<dbReference type="InterPro" id="IPR012349">
    <property type="entry name" value="Split_barrel_FMN-bd"/>
</dbReference>
<dbReference type="Gene3D" id="2.30.110.10">
    <property type="entry name" value="Electron Transport, Fmn-binding Protein, Chain A"/>
    <property type="match status" value="1"/>
</dbReference>
<evidence type="ECO:0000313" key="2">
    <source>
        <dbReference type="EMBL" id="KPC52247.1"/>
    </source>
</evidence>